<name>A0A4U7KTP8_9BASI</name>
<feature type="signal peptide" evidence="2">
    <location>
        <begin position="1"/>
        <end position="27"/>
    </location>
</feature>
<gene>
    <name evidence="3" type="ORF">EX895_003434</name>
</gene>
<dbReference type="RefSeq" id="XP_029739838.1">
    <property type="nucleotide sequence ID" value="XM_029884032.1"/>
</dbReference>
<dbReference type="Proteomes" id="UP000306050">
    <property type="component" value="Chromosome SGRAM_20"/>
</dbReference>
<dbReference type="KEGG" id="sgra:EX895_003434"/>
<keyword evidence="4" id="KW-1185">Reference proteome</keyword>
<dbReference type="InterPro" id="IPR050261">
    <property type="entry name" value="FrsA_esterase"/>
</dbReference>
<feature type="chain" id="PRO_5020571704" description="Yellowish-green 1 (Ayg1)" evidence="2">
    <location>
        <begin position="28"/>
        <end position="440"/>
    </location>
</feature>
<dbReference type="GeneID" id="40726329"/>
<dbReference type="Gene3D" id="3.40.50.1820">
    <property type="entry name" value="alpha/beta hydrolase"/>
    <property type="match status" value="1"/>
</dbReference>
<dbReference type="InterPro" id="IPR029058">
    <property type="entry name" value="AB_hydrolase_fold"/>
</dbReference>
<evidence type="ECO:0000313" key="4">
    <source>
        <dbReference type="Proteomes" id="UP000306050"/>
    </source>
</evidence>
<dbReference type="GO" id="GO:0016787">
    <property type="term" value="F:hydrolase activity"/>
    <property type="evidence" value="ECO:0007669"/>
    <property type="project" value="UniProtKB-KW"/>
</dbReference>
<protein>
    <recommendedName>
        <fullName evidence="5">Yellowish-green 1 (Ayg1)</fullName>
    </recommendedName>
</protein>
<dbReference type="PANTHER" id="PTHR22946:SF12">
    <property type="entry name" value="CONIDIAL PIGMENT BIOSYNTHESIS PROTEIN AYG1 (AFU_ORTHOLOGUE AFUA_2G17550)"/>
    <property type="match status" value="1"/>
</dbReference>
<sequence length="440" mass="49122">MNGLAVALHPGCLLLLLLWVAAANADADVDDSTDILVIFGQSTMNDTSPYPYHESISAWYETLLKVALQRKAWPVDSYADETDFAPIFELLEDTYPNQTVNDLGDDEWAEPFIFKGQELSHTADELSSNSSTEDAINYYMRAANVFRLAYFPWVHESTSQSKAKLHAWKLDKRAFKNATNLMDKFDHSKATASLAGDETLEIPLRVFRTEGSEGAQSVVVIITGLDHYHTYMLDQISALTSYGYAVVTVAMPGTADSPITGNHTLAEQDYWTSIVDWLSYNPELFDMGCISFWGISTGSYWAVRVSRVEKDRVKTVVSQGTASHYAFTRAWLEAAENLAYPVSLQRALGQAFGYADPESFKEDVEKFSLLRQGILDQNATRLIGVNGEKDTIFPIDDQRILAEHGPGALLRWFPGMGHNGEPLSSAWLFDFWRQISACNS</sequence>
<organism evidence="3 4">
    <name type="scientific">Sporisorium graminicola</name>
    <dbReference type="NCBI Taxonomy" id="280036"/>
    <lineage>
        <taxon>Eukaryota</taxon>
        <taxon>Fungi</taxon>
        <taxon>Dikarya</taxon>
        <taxon>Basidiomycota</taxon>
        <taxon>Ustilaginomycotina</taxon>
        <taxon>Ustilaginomycetes</taxon>
        <taxon>Ustilaginales</taxon>
        <taxon>Ustilaginaceae</taxon>
        <taxon>Sporisorium</taxon>
    </lineage>
</organism>
<evidence type="ECO:0000313" key="3">
    <source>
        <dbReference type="EMBL" id="TKY87853.1"/>
    </source>
</evidence>
<comment type="caution">
    <text evidence="3">The sequence shown here is derived from an EMBL/GenBank/DDBJ whole genome shotgun (WGS) entry which is preliminary data.</text>
</comment>
<reference evidence="3 4" key="1">
    <citation type="submission" date="2019-05" db="EMBL/GenBank/DDBJ databases">
        <title>Sporisorium graminicola CBS 10092 draft sequencing and annotation.</title>
        <authorList>
            <person name="Solano-Gonzalez S."/>
            <person name="Caddick M.X."/>
            <person name="Darby A."/>
        </authorList>
    </citation>
    <scope>NUCLEOTIDE SEQUENCE [LARGE SCALE GENOMIC DNA]</scope>
    <source>
        <strain evidence="3 4">CBS 10092</strain>
    </source>
</reference>
<proteinExistence type="predicted"/>
<dbReference type="EMBL" id="SRRM01000012">
    <property type="protein sequence ID" value="TKY87853.1"/>
    <property type="molecule type" value="Genomic_DNA"/>
</dbReference>
<evidence type="ECO:0000256" key="2">
    <source>
        <dbReference type="SAM" id="SignalP"/>
    </source>
</evidence>
<accession>A0A4U7KTP8</accession>
<keyword evidence="2" id="KW-0732">Signal</keyword>
<dbReference type="SUPFAM" id="SSF53474">
    <property type="entry name" value="alpha/beta-Hydrolases"/>
    <property type="match status" value="1"/>
</dbReference>
<dbReference type="OrthoDB" id="5409895at2759"/>
<dbReference type="AlphaFoldDB" id="A0A4U7KTP8"/>
<dbReference type="InterPro" id="IPR010520">
    <property type="entry name" value="FrsA-like"/>
</dbReference>
<evidence type="ECO:0008006" key="5">
    <source>
        <dbReference type="Google" id="ProtNLM"/>
    </source>
</evidence>
<keyword evidence="1" id="KW-0378">Hydrolase</keyword>
<evidence type="ECO:0000256" key="1">
    <source>
        <dbReference type="ARBA" id="ARBA00022801"/>
    </source>
</evidence>
<dbReference type="Pfam" id="PF06500">
    <property type="entry name" value="FrsA-like"/>
    <property type="match status" value="1"/>
</dbReference>
<dbReference type="PANTHER" id="PTHR22946">
    <property type="entry name" value="DIENELACTONE HYDROLASE DOMAIN-CONTAINING PROTEIN-RELATED"/>
    <property type="match status" value="1"/>
</dbReference>